<dbReference type="Gene3D" id="1.10.287.130">
    <property type="match status" value="1"/>
</dbReference>
<feature type="domain" description="Response regulatory" evidence="12">
    <location>
        <begin position="735"/>
        <end position="851"/>
    </location>
</feature>
<feature type="domain" description="Histidine kinase" evidence="11">
    <location>
        <begin position="962"/>
        <end position="1063"/>
    </location>
</feature>
<comment type="catalytic activity">
    <reaction evidence="1">
        <text>ATP + protein L-histidine = ADP + protein N-phospho-L-histidine.</text>
        <dbReference type="EC" id="2.7.13.3"/>
    </reaction>
</comment>
<proteinExistence type="predicted"/>
<dbReference type="SMART" id="SM00448">
    <property type="entry name" value="REC"/>
    <property type="match status" value="1"/>
</dbReference>
<dbReference type="PANTHER" id="PTHR43047">
    <property type="entry name" value="TWO-COMPONENT HISTIDINE PROTEIN KINASE"/>
    <property type="match status" value="1"/>
</dbReference>
<dbReference type="Pfam" id="PF06580">
    <property type="entry name" value="His_kinase"/>
    <property type="match status" value="1"/>
</dbReference>
<dbReference type="GO" id="GO:0005524">
    <property type="term" value="F:ATP binding"/>
    <property type="evidence" value="ECO:0007669"/>
    <property type="project" value="UniProtKB-KW"/>
</dbReference>
<dbReference type="PRINTS" id="PR00344">
    <property type="entry name" value="BCTRLSENSOR"/>
</dbReference>
<evidence type="ECO:0000256" key="10">
    <source>
        <dbReference type="SAM" id="Phobius"/>
    </source>
</evidence>
<dbReference type="Proteomes" id="UP001161691">
    <property type="component" value="Unassembled WGS sequence"/>
</dbReference>
<dbReference type="InterPro" id="IPR003594">
    <property type="entry name" value="HATPase_dom"/>
</dbReference>
<dbReference type="Pfam" id="PF02518">
    <property type="entry name" value="HATPase_c"/>
    <property type="match status" value="2"/>
</dbReference>
<evidence type="ECO:0000256" key="3">
    <source>
        <dbReference type="ARBA" id="ARBA00022553"/>
    </source>
</evidence>
<keyword evidence="8" id="KW-0902">Two-component regulatory system</keyword>
<comment type="caution">
    <text evidence="13">The sequence shown here is derived from an EMBL/GenBank/DDBJ whole genome shotgun (WGS) entry which is preliminary data.</text>
</comment>
<dbReference type="InterPro" id="IPR004358">
    <property type="entry name" value="Sig_transdc_His_kin-like_C"/>
</dbReference>
<keyword evidence="5" id="KW-0547">Nucleotide-binding</keyword>
<dbReference type="InterPro" id="IPR005467">
    <property type="entry name" value="His_kinase_dom"/>
</dbReference>
<keyword evidence="3 9" id="KW-0597">Phosphoprotein</keyword>
<protein>
    <recommendedName>
        <fullName evidence="2">histidine kinase</fullName>
        <ecNumber evidence="2">2.7.13.3</ecNumber>
    </recommendedName>
</protein>
<evidence type="ECO:0000259" key="11">
    <source>
        <dbReference type="PROSITE" id="PS50109"/>
    </source>
</evidence>
<dbReference type="RefSeq" id="WP_282911718.1">
    <property type="nucleotide sequence ID" value="NZ_JAGRPV010000001.1"/>
</dbReference>
<dbReference type="SMART" id="SM00387">
    <property type="entry name" value="HATPase_c"/>
    <property type="match status" value="2"/>
</dbReference>
<dbReference type="Gene3D" id="2.60.120.260">
    <property type="entry name" value="Galactose-binding domain-like"/>
    <property type="match status" value="1"/>
</dbReference>
<keyword evidence="6" id="KW-0418">Kinase</keyword>
<dbReference type="Gene3D" id="3.40.50.2300">
    <property type="match status" value="1"/>
</dbReference>
<evidence type="ECO:0000256" key="4">
    <source>
        <dbReference type="ARBA" id="ARBA00022679"/>
    </source>
</evidence>
<feature type="transmembrane region" description="Helical" evidence="10">
    <location>
        <begin position="287"/>
        <end position="306"/>
    </location>
</feature>
<evidence type="ECO:0000313" key="14">
    <source>
        <dbReference type="Proteomes" id="UP001161691"/>
    </source>
</evidence>
<feature type="domain" description="Histidine kinase" evidence="11">
    <location>
        <begin position="448"/>
        <end position="666"/>
    </location>
</feature>
<dbReference type="PROSITE" id="PS50109">
    <property type="entry name" value="HIS_KIN"/>
    <property type="match status" value="2"/>
</dbReference>
<keyword evidence="14" id="KW-1185">Reference proteome</keyword>
<dbReference type="Pfam" id="PF00072">
    <property type="entry name" value="Response_reg"/>
    <property type="match status" value="1"/>
</dbReference>
<dbReference type="EMBL" id="JAGRPV010000001">
    <property type="protein sequence ID" value="MDI4649052.1"/>
    <property type="molecule type" value="Genomic_DNA"/>
</dbReference>
<keyword evidence="10" id="KW-0812">Transmembrane</keyword>
<dbReference type="SUPFAM" id="SSF55874">
    <property type="entry name" value="ATPase domain of HSP90 chaperone/DNA topoisomerase II/histidine kinase"/>
    <property type="match status" value="2"/>
</dbReference>
<keyword evidence="4" id="KW-0808">Transferase</keyword>
<evidence type="ECO:0000313" key="13">
    <source>
        <dbReference type="EMBL" id="MDI4649052.1"/>
    </source>
</evidence>
<dbReference type="InterPro" id="IPR010559">
    <property type="entry name" value="Sig_transdc_His_kin_internal"/>
</dbReference>
<dbReference type="InterPro" id="IPR036097">
    <property type="entry name" value="HisK_dim/P_sf"/>
</dbReference>
<dbReference type="SUPFAM" id="SSF49785">
    <property type="entry name" value="Galactose-binding domain-like"/>
    <property type="match status" value="1"/>
</dbReference>
<keyword evidence="10" id="KW-0472">Membrane</keyword>
<evidence type="ECO:0000256" key="7">
    <source>
        <dbReference type="ARBA" id="ARBA00022840"/>
    </source>
</evidence>
<name>A0ABT6TQC0_9BACL</name>
<dbReference type="InterPro" id="IPR001789">
    <property type="entry name" value="Sig_transdc_resp-reg_receiver"/>
</dbReference>
<dbReference type="InterPro" id="IPR003661">
    <property type="entry name" value="HisK_dim/P_dom"/>
</dbReference>
<dbReference type="Pfam" id="PF00512">
    <property type="entry name" value="HisKA"/>
    <property type="match status" value="1"/>
</dbReference>
<evidence type="ECO:0000259" key="12">
    <source>
        <dbReference type="PROSITE" id="PS50110"/>
    </source>
</evidence>
<feature type="transmembrane region" description="Helical" evidence="10">
    <location>
        <begin position="399"/>
        <end position="418"/>
    </location>
</feature>
<dbReference type="InterPro" id="IPR036890">
    <property type="entry name" value="HATPase_C_sf"/>
</dbReference>
<dbReference type="CDD" id="cd00082">
    <property type="entry name" value="HisKA"/>
    <property type="match status" value="1"/>
</dbReference>
<dbReference type="Pfam" id="PF07695">
    <property type="entry name" value="7TMR-DISM_7TM"/>
    <property type="match status" value="1"/>
</dbReference>
<sequence>MSNSYPMVKKRKIAAVVGLFLIVLTGIRLAWIGVQTNNARAVAENGQLDLSGWDPASQPILSLSGQWTFYPSRLIAPDSDGTFQSQGSSARSIKVPGSWRGAHNNSSDPLIGFGTYRLRIRLPAGGLPERELTVRVPGVSSSSALYVNGRLMGGAGRPADRASAYTASAVPYSVTFVADRDVLDLVLQVANFDDRVRGGLMEPIRLGTVQAMGRSYGLTVGSQAALVLLMAMHVLYAIALFFLGARQRQLLLFSLLGICGALTILCNEDRLLSVWFGVGFETLYKTFYLSYLCTAALLLQYVRTLLPEFRMLRYARWHLVACVLFGLFVLASPVRAFTYMLTDGIHTVLLLISFVTAPIVFYLAVRRGAPDAIYLLLGVVAVAWNLIWGIFGYSFSLDVGYYPFDMLAFFISFALYWFKRYFRNAAETVRLAERLQTADKRKDEFLVHTSHELRNPLHGMLNMAQAVLDSEERAGEAANRDRLALLVAMGKRMSFLLHDLIDLNRLREGSLSVKPSPVRLQSEVAGMLDMVRYLAAGKPIRFENRVPDALPAVMADENRLVQILFNLLHNAVKFTNEGRIWIDADVEGDQVVIRVADTGIGMDANTAKRIFEPYEQGELQPDTNAAGFGLGLAISKRLVELHGGRLTVDSTPGMGSVFRFSLPAAEAVPSDSAYSAPAALNPLLLDPVSSAAADSDSAHHEVGAARLFSEASAPAVAGTEVDAPTEAPARGDRFRILAVDDDPVNLRVLEHVLPAELYEITTTTSGTRALSLLNSGPWDLLIADVMMPDISGYEVARTARACFSASELPILLLTARYRAEDIAAGFDAQANDYIVKPVDAHELRMRVKALTDVAWAAREQKRLEAAWLQAQIQPHFLFNTLNSIAALADVDTARMRELLSVFGDYLRASFDSSNSDRLVPLENELRLVRAYLFIEKARFGDRLHAVLEAGDHLQLFVPPLSIQPLVENAVRHGVLRRHEGGTVRIRIQEIGDEIEISIEDDGVGMAPDGLPQEQLSGVPSGRRAGIGLANTDRRLRQLYGKGLLVRSRPEGGTIVSFVVPKSSGKRQLATE</sequence>
<feature type="transmembrane region" description="Helical" evidence="10">
    <location>
        <begin position="372"/>
        <end position="393"/>
    </location>
</feature>
<dbReference type="SUPFAM" id="SSF47384">
    <property type="entry name" value="Homodimeric domain of signal transducing histidine kinase"/>
    <property type="match status" value="1"/>
</dbReference>
<feature type="transmembrane region" description="Helical" evidence="10">
    <location>
        <begin position="224"/>
        <end position="243"/>
    </location>
</feature>
<keyword evidence="7 13" id="KW-0067">ATP-binding</keyword>
<evidence type="ECO:0000256" key="8">
    <source>
        <dbReference type="ARBA" id="ARBA00023012"/>
    </source>
</evidence>
<evidence type="ECO:0000256" key="9">
    <source>
        <dbReference type="PROSITE-ProRule" id="PRU00169"/>
    </source>
</evidence>
<dbReference type="PROSITE" id="PS50110">
    <property type="entry name" value="RESPONSE_REGULATORY"/>
    <property type="match status" value="1"/>
</dbReference>
<reference evidence="13" key="1">
    <citation type="submission" date="2023-04" db="EMBL/GenBank/DDBJ databases">
        <title>Comparative genomic analysis of Cohnella hashimotonis sp. nov., isolated from the International Space Station.</title>
        <authorList>
            <person name="Venkateswaran K."/>
            <person name="Simpson A."/>
        </authorList>
    </citation>
    <scope>NUCLEOTIDE SEQUENCE</scope>
    <source>
        <strain evidence="13">F6_2S_P_1</strain>
    </source>
</reference>
<dbReference type="InterPro" id="IPR011623">
    <property type="entry name" value="7TMR_DISM_rcpt_extracell_dom1"/>
</dbReference>
<feature type="modified residue" description="4-aspartylphosphate" evidence="9">
    <location>
        <position position="784"/>
    </location>
</feature>
<accession>A0ABT6TQC0</accession>
<evidence type="ECO:0000256" key="1">
    <source>
        <dbReference type="ARBA" id="ARBA00000085"/>
    </source>
</evidence>
<feature type="transmembrane region" description="Helical" evidence="10">
    <location>
        <begin position="250"/>
        <end position="267"/>
    </location>
</feature>
<dbReference type="InterPro" id="IPR008979">
    <property type="entry name" value="Galactose-bd-like_sf"/>
</dbReference>
<evidence type="ECO:0000256" key="5">
    <source>
        <dbReference type="ARBA" id="ARBA00022741"/>
    </source>
</evidence>
<organism evidence="13 14">
    <name type="scientific">Cohnella hashimotonis</name>
    <dbReference type="NCBI Taxonomy" id="2826895"/>
    <lineage>
        <taxon>Bacteria</taxon>
        <taxon>Bacillati</taxon>
        <taxon>Bacillota</taxon>
        <taxon>Bacilli</taxon>
        <taxon>Bacillales</taxon>
        <taxon>Paenibacillaceae</taxon>
        <taxon>Cohnella</taxon>
    </lineage>
</organism>
<dbReference type="SMART" id="SM00388">
    <property type="entry name" value="HisKA"/>
    <property type="match status" value="1"/>
</dbReference>
<dbReference type="EC" id="2.7.13.3" evidence="2"/>
<feature type="transmembrane region" description="Helical" evidence="10">
    <location>
        <begin position="344"/>
        <end position="365"/>
    </location>
</feature>
<evidence type="ECO:0000256" key="6">
    <source>
        <dbReference type="ARBA" id="ARBA00022777"/>
    </source>
</evidence>
<dbReference type="Gene3D" id="3.30.565.10">
    <property type="entry name" value="Histidine kinase-like ATPase, C-terminal domain"/>
    <property type="match status" value="2"/>
</dbReference>
<keyword evidence="10" id="KW-1133">Transmembrane helix</keyword>
<evidence type="ECO:0000256" key="2">
    <source>
        <dbReference type="ARBA" id="ARBA00012438"/>
    </source>
</evidence>
<dbReference type="CDD" id="cd16922">
    <property type="entry name" value="HATPase_EvgS-ArcB-TorS-like"/>
    <property type="match status" value="1"/>
</dbReference>
<dbReference type="SUPFAM" id="SSF52172">
    <property type="entry name" value="CheY-like"/>
    <property type="match status" value="1"/>
</dbReference>
<gene>
    <name evidence="13" type="ORF">KB449_29205</name>
</gene>
<dbReference type="InterPro" id="IPR011006">
    <property type="entry name" value="CheY-like_superfamily"/>
</dbReference>
<feature type="transmembrane region" description="Helical" evidence="10">
    <location>
        <begin position="318"/>
        <end position="338"/>
    </location>
</feature>